<dbReference type="GO" id="GO:0050135">
    <property type="term" value="F:NADP+ nucleosidase activity"/>
    <property type="evidence" value="ECO:0007669"/>
    <property type="project" value="InterPro"/>
</dbReference>
<comment type="caution">
    <text evidence="2">The sequence shown here is derived from an EMBL/GenBank/DDBJ whole genome shotgun (WGS) entry which is preliminary data.</text>
</comment>
<dbReference type="EMBL" id="VSSQ01000516">
    <property type="protein sequence ID" value="MPL96589.1"/>
    <property type="molecule type" value="Genomic_DNA"/>
</dbReference>
<evidence type="ECO:0000313" key="2">
    <source>
        <dbReference type="EMBL" id="MPL96589.1"/>
    </source>
</evidence>
<dbReference type="Pfam" id="PF10137">
    <property type="entry name" value="CAP12-PCTIR_TIR"/>
    <property type="match status" value="1"/>
</dbReference>
<organism evidence="2">
    <name type="scientific">bioreactor metagenome</name>
    <dbReference type="NCBI Taxonomy" id="1076179"/>
    <lineage>
        <taxon>unclassified sequences</taxon>
        <taxon>metagenomes</taxon>
        <taxon>ecological metagenomes</taxon>
    </lineage>
</organism>
<gene>
    <name evidence="2" type="ORF">SDC9_42771</name>
</gene>
<proteinExistence type="predicted"/>
<sequence length="262" mass="30881">MNNNELIEKFHELKVNTESLSYDNKSEKDKIKKRLEMLIRNKFGNDSHYLNDLLETEFYYHPLIWFAGQDLSREDRETWEEGKQKWCNLIETMIEEIQSFSSSKTLPEPKSKDNKNGQRIFVVHGHDNEMVETVARSIIKLGFEPIILREQPNQGRTIIEKFEDFSDVDFALVLFSPDDEGKSIEEDISHKRPRQNVVFELGFFIGRLGRQNVVVLHREVNDFEMLSDFQGVLFEPYREGWEFRVAKEIRAAGFEVDLNNLV</sequence>
<dbReference type="InterPro" id="IPR019302">
    <property type="entry name" value="CAP12/PCTIR_TIR_dom"/>
</dbReference>
<accession>A0A644VYT8</accession>
<protein>
    <recommendedName>
        <fullName evidence="1">CD-NTase-associated protein 12/Pycsar effector protein TIR domain-containing protein</fullName>
    </recommendedName>
</protein>
<feature type="domain" description="CD-NTase-associated protein 12/Pycsar effector protein TIR" evidence="1">
    <location>
        <begin position="119"/>
        <end position="237"/>
    </location>
</feature>
<dbReference type="AlphaFoldDB" id="A0A644VYT8"/>
<name>A0A644VYT8_9ZZZZ</name>
<reference evidence="2" key="1">
    <citation type="submission" date="2019-08" db="EMBL/GenBank/DDBJ databases">
        <authorList>
            <person name="Kucharzyk K."/>
            <person name="Murdoch R.W."/>
            <person name="Higgins S."/>
            <person name="Loffler F."/>
        </authorList>
    </citation>
    <scope>NUCLEOTIDE SEQUENCE</scope>
</reference>
<evidence type="ECO:0000259" key="1">
    <source>
        <dbReference type="Pfam" id="PF10137"/>
    </source>
</evidence>